<dbReference type="GO" id="GO:0008270">
    <property type="term" value="F:zinc ion binding"/>
    <property type="evidence" value="ECO:0007669"/>
    <property type="project" value="TreeGrafter"/>
</dbReference>
<dbReference type="RefSeq" id="WP_100743296.1">
    <property type="nucleotide sequence ID" value="NZ_NPDW01000001.1"/>
</dbReference>
<keyword evidence="2" id="KW-0678">Repressor</keyword>
<evidence type="ECO:0000256" key="7">
    <source>
        <dbReference type="PIRSR" id="PIRSR602481-1"/>
    </source>
</evidence>
<feature type="binding site" evidence="7">
    <location>
        <position position="83"/>
    </location>
    <ligand>
        <name>Zn(2+)</name>
        <dbReference type="ChEBI" id="CHEBI:29105"/>
    </ligand>
</feature>
<evidence type="ECO:0000256" key="3">
    <source>
        <dbReference type="ARBA" id="ARBA00022833"/>
    </source>
</evidence>
<dbReference type="GO" id="GO:0045892">
    <property type="term" value="P:negative regulation of DNA-templated transcription"/>
    <property type="evidence" value="ECO:0007669"/>
    <property type="project" value="TreeGrafter"/>
</dbReference>
<dbReference type="EMBL" id="NPDX01000001">
    <property type="protein sequence ID" value="PJZ86416.1"/>
    <property type="molecule type" value="Genomic_DNA"/>
</dbReference>
<gene>
    <name evidence="8" type="ORF">CH364_09715</name>
</gene>
<organism evidence="8 9">
    <name type="scientific">Leptospira harrisiae</name>
    <dbReference type="NCBI Taxonomy" id="2023189"/>
    <lineage>
        <taxon>Bacteria</taxon>
        <taxon>Pseudomonadati</taxon>
        <taxon>Spirochaetota</taxon>
        <taxon>Spirochaetia</taxon>
        <taxon>Leptospirales</taxon>
        <taxon>Leptospiraceae</taxon>
        <taxon>Leptospira</taxon>
    </lineage>
</organism>
<dbReference type="Gene3D" id="1.10.10.10">
    <property type="entry name" value="Winged helix-like DNA-binding domain superfamily/Winged helix DNA-binding domain"/>
    <property type="match status" value="1"/>
</dbReference>
<dbReference type="SUPFAM" id="SSF46785">
    <property type="entry name" value="Winged helix' DNA-binding domain"/>
    <property type="match status" value="1"/>
</dbReference>
<evidence type="ECO:0000256" key="5">
    <source>
        <dbReference type="ARBA" id="ARBA00023125"/>
    </source>
</evidence>
<keyword evidence="3 7" id="KW-0862">Zinc</keyword>
<reference evidence="8 9" key="1">
    <citation type="submission" date="2017-07" db="EMBL/GenBank/DDBJ databases">
        <title>Leptospira spp. isolated from tropical soils.</title>
        <authorList>
            <person name="Thibeaux R."/>
            <person name="Iraola G."/>
            <person name="Ferres I."/>
            <person name="Bierque E."/>
            <person name="Girault D."/>
            <person name="Soupe-Gilbert M.-E."/>
            <person name="Picardeau M."/>
            <person name="Goarant C."/>
        </authorList>
    </citation>
    <scope>NUCLEOTIDE SEQUENCE [LARGE SCALE GENOMIC DNA]</scope>
    <source>
        <strain evidence="8 9">FH2-B-A1</strain>
    </source>
</reference>
<dbReference type="Gene3D" id="3.30.1490.190">
    <property type="match status" value="1"/>
</dbReference>
<dbReference type="InterPro" id="IPR036390">
    <property type="entry name" value="WH_DNA-bd_sf"/>
</dbReference>
<dbReference type="CDD" id="cd07153">
    <property type="entry name" value="Fur_like"/>
    <property type="match status" value="1"/>
</dbReference>
<keyword evidence="6" id="KW-0804">Transcription</keyword>
<evidence type="ECO:0000256" key="6">
    <source>
        <dbReference type="ARBA" id="ARBA00023163"/>
    </source>
</evidence>
<evidence type="ECO:0000313" key="9">
    <source>
        <dbReference type="Proteomes" id="UP000232145"/>
    </source>
</evidence>
<dbReference type="InterPro" id="IPR043135">
    <property type="entry name" value="Fur_C"/>
</dbReference>
<dbReference type="GO" id="GO:0000976">
    <property type="term" value="F:transcription cis-regulatory region binding"/>
    <property type="evidence" value="ECO:0007669"/>
    <property type="project" value="TreeGrafter"/>
</dbReference>
<feature type="binding site" evidence="7">
    <location>
        <position position="80"/>
    </location>
    <ligand>
        <name>Zn(2+)</name>
        <dbReference type="ChEBI" id="CHEBI:29105"/>
    </ligand>
</feature>
<keyword evidence="4" id="KW-0805">Transcription regulation</keyword>
<protein>
    <submittedName>
        <fullName evidence="8">Transcriptional repressor</fullName>
    </submittedName>
</protein>
<keyword evidence="9" id="KW-1185">Reference proteome</keyword>
<keyword evidence="7" id="KW-0479">Metal-binding</keyword>
<dbReference type="GO" id="GO:0003700">
    <property type="term" value="F:DNA-binding transcription factor activity"/>
    <property type="evidence" value="ECO:0007669"/>
    <property type="project" value="InterPro"/>
</dbReference>
<keyword evidence="5" id="KW-0238">DNA-binding</keyword>
<evidence type="ECO:0000256" key="2">
    <source>
        <dbReference type="ARBA" id="ARBA00022491"/>
    </source>
</evidence>
<comment type="similarity">
    <text evidence="1">Belongs to the Fur family.</text>
</comment>
<dbReference type="PANTHER" id="PTHR33202">
    <property type="entry name" value="ZINC UPTAKE REGULATION PROTEIN"/>
    <property type="match status" value="1"/>
</dbReference>
<dbReference type="GO" id="GO:1900376">
    <property type="term" value="P:regulation of secondary metabolite biosynthetic process"/>
    <property type="evidence" value="ECO:0007669"/>
    <property type="project" value="TreeGrafter"/>
</dbReference>
<sequence>MKALTKHRELIFNDLKERKDHPTAKMVFESVRGKADKISFATVYNSLEYLVEHKMVNKLNIESDSVRYDAFLDDHSHLLCSECGNILDVAPLKLSADTDWQGLGFQVKHVDIVVSGTCSSCHSK</sequence>
<evidence type="ECO:0000256" key="4">
    <source>
        <dbReference type="ARBA" id="ARBA00023015"/>
    </source>
</evidence>
<dbReference type="InterPro" id="IPR002481">
    <property type="entry name" value="FUR"/>
</dbReference>
<evidence type="ECO:0000256" key="1">
    <source>
        <dbReference type="ARBA" id="ARBA00007957"/>
    </source>
</evidence>
<dbReference type="Pfam" id="PF01475">
    <property type="entry name" value="FUR"/>
    <property type="match status" value="1"/>
</dbReference>
<accession>A0A2N0AQ35</accession>
<dbReference type="OrthoDB" id="8659436at2"/>
<feature type="binding site" evidence="7">
    <location>
        <position position="118"/>
    </location>
    <ligand>
        <name>Zn(2+)</name>
        <dbReference type="ChEBI" id="CHEBI:29105"/>
    </ligand>
</feature>
<dbReference type="PANTHER" id="PTHR33202:SF7">
    <property type="entry name" value="FERRIC UPTAKE REGULATION PROTEIN"/>
    <property type="match status" value="1"/>
</dbReference>
<comment type="cofactor">
    <cofactor evidence="7">
        <name>Zn(2+)</name>
        <dbReference type="ChEBI" id="CHEBI:29105"/>
    </cofactor>
    <text evidence="7">Binds 1 zinc ion per subunit.</text>
</comment>
<dbReference type="AlphaFoldDB" id="A0A2N0AQ35"/>
<name>A0A2N0AQ35_9LEPT</name>
<comment type="caution">
    <text evidence="8">The sequence shown here is derived from an EMBL/GenBank/DDBJ whole genome shotgun (WGS) entry which is preliminary data.</text>
</comment>
<proteinExistence type="inferred from homology"/>
<feature type="binding site" evidence="7">
    <location>
        <position position="121"/>
    </location>
    <ligand>
        <name>Zn(2+)</name>
        <dbReference type="ChEBI" id="CHEBI:29105"/>
    </ligand>
</feature>
<dbReference type="InterPro" id="IPR036388">
    <property type="entry name" value="WH-like_DNA-bd_sf"/>
</dbReference>
<dbReference type="Proteomes" id="UP000232145">
    <property type="component" value="Unassembled WGS sequence"/>
</dbReference>
<evidence type="ECO:0000313" key="8">
    <source>
        <dbReference type="EMBL" id="PJZ86416.1"/>
    </source>
</evidence>